<dbReference type="PANTHER" id="PTHR11630:SF43">
    <property type="entry name" value="DNA REPLICATION LICENSING FACTOR MCM6"/>
    <property type="match status" value="1"/>
</dbReference>
<dbReference type="InterPro" id="IPR027925">
    <property type="entry name" value="MCM_N"/>
</dbReference>
<dbReference type="GO" id="GO:0009378">
    <property type="term" value="F:four-way junction helicase activity"/>
    <property type="evidence" value="ECO:0007669"/>
    <property type="project" value="EnsemblFungi"/>
</dbReference>
<evidence type="ECO:0000256" key="3">
    <source>
        <dbReference type="ARBA" id="ARBA00012551"/>
    </source>
</evidence>
<evidence type="ECO:0000256" key="10">
    <source>
        <dbReference type="ARBA" id="ARBA00023242"/>
    </source>
</evidence>
<feature type="domain" description="MCM C-terminal AAA(+) ATPase" evidence="16">
    <location>
        <begin position="570"/>
        <end position="776"/>
    </location>
</feature>
<dbReference type="GO" id="GO:0005524">
    <property type="term" value="F:ATP binding"/>
    <property type="evidence" value="ECO:0007669"/>
    <property type="project" value="UniProtKB-UniRule"/>
</dbReference>
<dbReference type="Gene3D" id="2.20.28.10">
    <property type="match status" value="1"/>
</dbReference>
<evidence type="ECO:0000256" key="4">
    <source>
        <dbReference type="ARBA" id="ARBA00022705"/>
    </source>
</evidence>
<dbReference type="CDD" id="cd09271">
    <property type="entry name" value="RNase_H2-C"/>
    <property type="match status" value="1"/>
</dbReference>
<dbReference type="GO" id="GO:0003727">
    <property type="term" value="F:single-stranded RNA binding"/>
    <property type="evidence" value="ECO:0007669"/>
    <property type="project" value="EnsemblFungi"/>
</dbReference>
<feature type="compositionally biased region" description="Acidic residues" evidence="15">
    <location>
        <begin position="916"/>
        <end position="930"/>
    </location>
</feature>
<feature type="compositionally biased region" description="Polar residues" evidence="15">
    <location>
        <begin position="298"/>
        <end position="314"/>
    </location>
</feature>
<evidence type="ECO:0000256" key="9">
    <source>
        <dbReference type="ARBA" id="ARBA00023125"/>
    </source>
</evidence>
<dbReference type="PRINTS" id="PR01662">
    <property type="entry name" value="MCMPROTEIN6"/>
</dbReference>
<dbReference type="InterPro" id="IPR031327">
    <property type="entry name" value="MCM"/>
</dbReference>
<comment type="function">
    <text evidence="14">Acts as component of the MCM2-7 complex (MCM complex) which is the replicative helicase essential for 'once per cell cycle' DNA replication initiation and elongation in eukaryotic cells. The active ATPase sites in the MCM2-7 ring are formed through the interaction surfaces of two neighboring subunits such that a critical structure of a conserved arginine finger motif is provided in trans relative to the ATP-binding site of the Walker A box of the adjacent subunit. The six ATPase active sites, however, are likely to contribute differentially to the complex helicase activity.</text>
</comment>
<evidence type="ECO:0000256" key="8">
    <source>
        <dbReference type="ARBA" id="ARBA00022840"/>
    </source>
</evidence>
<dbReference type="SUPFAM" id="SSF52540">
    <property type="entry name" value="P-loop containing nucleoside triphosphate hydrolases"/>
    <property type="match status" value="1"/>
</dbReference>
<dbReference type="Pfam" id="PF08615">
    <property type="entry name" value="RNase_H2_suC"/>
    <property type="match status" value="1"/>
</dbReference>
<evidence type="ECO:0000256" key="11">
    <source>
        <dbReference type="ARBA" id="ARBA00023306"/>
    </source>
</evidence>
<comment type="catalytic activity">
    <reaction evidence="14">
        <text>ATP + H2O = ADP + phosphate + H(+)</text>
        <dbReference type="Rhea" id="RHEA:13065"/>
        <dbReference type="ChEBI" id="CHEBI:15377"/>
        <dbReference type="ChEBI" id="CHEBI:15378"/>
        <dbReference type="ChEBI" id="CHEBI:30616"/>
        <dbReference type="ChEBI" id="CHEBI:43474"/>
        <dbReference type="ChEBI" id="CHEBI:456216"/>
        <dbReference type="EC" id="3.6.4.12"/>
    </reaction>
</comment>
<dbReference type="GO" id="GO:0097373">
    <property type="term" value="C:MCM core complex"/>
    <property type="evidence" value="ECO:0007669"/>
    <property type="project" value="EnsemblFungi"/>
</dbReference>
<dbReference type="AlphaFoldDB" id="A0A0G2FM55"/>
<dbReference type="OrthoDB" id="1744952at2759"/>
<feature type="region of interest" description="Disordered" evidence="15">
    <location>
        <begin position="146"/>
        <end position="176"/>
    </location>
</feature>
<keyword evidence="9 13" id="KW-0238">DNA-binding</keyword>
<evidence type="ECO:0000256" key="5">
    <source>
        <dbReference type="ARBA" id="ARBA00022741"/>
    </source>
</evidence>
<dbReference type="GO" id="GO:1990518">
    <property type="term" value="F:single-stranded 3'-5' DNA helicase activity"/>
    <property type="evidence" value="ECO:0007669"/>
    <property type="project" value="EnsemblFungi"/>
</dbReference>
<dbReference type="GO" id="GO:0033679">
    <property type="term" value="F:3'-5' DNA/RNA helicase activity"/>
    <property type="evidence" value="ECO:0007669"/>
    <property type="project" value="EnsemblFungi"/>
</dbReference>
<evidence type="ECO:0000259" key="16">
    <source>
        <dbReference type="PROSITE" id="PS50051"/>
    </source>
</evidence>
<dbReference type="PROSITE" id="PS50051">
    <property type="entry name" value="MCM_2"/>
    <property type="match status" value="1"/>
</dbReference>
<dbReference type="InterPro" id="IPR033762">
    <property type="entry name" value="MCM_OB"/>
</dbReference>
<dbReference type="InterPro" id="IPR018525">
    <property type="entry name" value="MCM_CS"/>
</dbReference>
<dbReference type="GO" id="GO:0071162">
    <property type="term" value="C:CMG complex"/>
    <property type="evidence" value="ECO:0007669"/>
    <property type="project" value="EnsemblFungi"/>
</dbReference>
<dbReference type="GO" id="GO:0042555">
    <property type="term" value="C:MCM complex"/>
    <property type="evidence" value="ECO:0007669"/>
    <property type="project" value="UniProtKB-UniRule"/>
</dbReference>
<dbReference type="Pfam" id="PF00493">
    <property type="entry name" value="MCM"/>
    <property type="match status" value="1"/>
</dbReference>
<feature type="region of interest" description="Disordered" evidence="15">
    <location>
        <begin position="283"/>
        <end position="314"/>
    </location>
</feature>
<dbReference type="FunFam" id="3.40.50.300:FF:000115">
    <property type="entry name" value="DNA helicase"/>
    <property type="match status" value="1"/>
</dbReference>
<dbReference type="Pfam" id="PF17207">
    <property type="entry name" value="MCM_OB"/>
    <property type="match status" value="1"/>
</dbReference>
<comment type="subunit">
    <text evidence="14">Component of the MCM2-7 complex.</text>
</comment>
<dbReference type="Gene3D" id="2.40.128.680">
    <property type="match status" value="1"/>
</dbReference>
<dbReference type="FunFam" id="1.20.58.870:FF:000002">
    <property type="entry name" value="DNA helicase"/>
    <property type="match status" value="1"/>
</dbReference>
<dbReference type="InterPro" id="IPR041562">
    <property type="entry name" value="MCM_lid"/>
</dbReference>
<dbReference type="GO" id="GO:0003697">
    <property type="term" value="F:single-stranded DNA binding"/>
    <property type="evidence" value="ECO:0007669"/>
    <property type="project" value="EnsemblFungi"/>
</dbReference>
<keyword evidence="4 14" id="KW-0235">DNA replication</keyword>
<dbReference type="Gene3D" id="2.40.50.140">
    <property type="entry name" value="Nucleic acid-binding proteins"/>
    <property type="match status" value="1"/>
</dbReference>
<comment type="similarity">
    <text evidence="2 13">Belongs to the MCM family.</text>
</comment>
<dbReference type="PROSITE" id="PS00847">
    <property type="entry name" value="MCM_1"/>
    <property type="match status" value="1"/>
</dbReference>
<dbReference type="GO" id="GO:0043596">
    <property type="term" value="C:nuclear replication fork"/>
    <property type="evidence" value="ECO:0007669"/>
    <property type="project" value="EnsemblFungi"/>
</dbReference>
<comment type="caution">
    <text evidence="17">The sequence shown here is derived from an EMBL/GenBank/DDBJ whole genome shotgun (WGS) entry which is preliminary data.</text>
</comment>
<dbReference type="InterPro" id="IPR008049">
    <property type="entry name" value="MCM6"/>
</dbReference>
<evidence type="ECO:0000256" key="13">
    <source>
        <dbReference type="RuleBase" id="RU004070"/>
    </source>
</evidence>
<dbReference type="GO" id="GO:0005737">
    <property type="term" value="C:cytoplasm"/>
    <property type="evidence" value="ECO:0007669"/>
    <property type="project" value="EnsemblFungi"/>
</dbReference>
<keyword evidence="10" id="KW-0539">Nucleus</keyword>
<dbReference type="Pfam" id="PF14551">
    <property type="entry name" value="MCM_N"/>
    <property type="match status" value="1"/>
</dbReference>
<dbReference type="PANTHER" id="PTHR11630">
    <property type="entry name" value="DNA REPLICATION LICENSING FACTOR MCM FAMILY MEMBER"/>
    <property type="match status" value="1"/>
</dbReference>
<gene>
    <name evidence="17" type="ORF">UCDDA912_g04601</name>
</gene>
<dbReference type="Pfam" id="PF17855">
    <property type="entry name" value="MCM_lid"/>
    <property type="match status" value="1"/>
</dbReference>
<dbReference type="CDD" id="cd17757">
    <property type="entry name" value="MCM6"/>
    <property type="match status" value="1"/>
</dbReference>
<dbReference type="Gene3D" id="1.20.58.870">
    <property type="match status" value="1"/>
</dbReference>
<evidence type="ECO:0000256" key="12">
    <source>
        <dbReference type="ARBA" id="ARBA00073495"/>
    </source>
</evidence>
<feature type="compositionally biased region" description="Low complexity" evidence="15">
    <location>
        <begin position="286"/>
        <end position="297"/>
    </location>
</feature>
<keyword evidence="11 14" id="KW-0131">Cell cycle</keyword>
<reference evidence="17 18" key="2">
    <citation type="submission" date="2015-05" db="EMBL/GenBank/DDBJ databases">
        <authorList>
            <person name="Morales-Cruz A."/>
            <person name="Amrine K.C."/>
            <person name="Cantu D."/>
        </authorList>
    </citation>
    <scope>NUCLEOTIDE SEQUENCE [LARGE SCALE GENOMIC DNA]</scope>
    <source>
        <strain evidence="17">DA912</strain>
    </source>
</reference>
<dbReference type="GO" id="GO:0006401">
    <property type="term" value="P:RNA catabolic process"/>
    <property type="evidence" value="ECO:0007669"/>
    <property type="project" value="InterPro"/>
</dbReference>
<dbReference type="Gene3D" id="3.30.1640.10">
    <property type="entry name" value="mini-chromosome maintenance (MCM) complex, chain A, domain 1"/>
    <property type="match status" value="1"/>
</dbReference>
<dbReference type="SUPFAM" id="SSF50249">
    <property type="entry name" value="Nucleic acid-binding proteins"/>
    <property type="match status" value="1"/>
</dbReference>
<dbReference type="InterPro" id="IPR001208">
    <property type="entry name" value="MCM_dom"/>
</dbReference>
<evidence type="ECO:0000256" key="14">
    <source>
        <dbReference type="RuleBase" id="RU368064"/>
    </source>
</evidence>
<dbReference type="GO" id="GO:0032299">
    <property type="term" value="C:ribonuclease H2 complex"/>
    <property type="evidence" value="ECO:0007669"/>
    <property type="project" value="InterPro"/>
</dbReference>
<evidence type="ECO:0000256" key="6">
    <source>
        <dbReference type="ARBA" id="ARBA00022801"/>
    </source>
</evidence>
<dbReference type="InterPro" id="IPR012340">
    <property type="entry name" value="NA-bd_OB-fold"/>
</dbReference>
<feature type="region of interest" description="Disordered" evidence="15">
    <location>
        <begin position="1"/>
        <end position="44"/>
    </location>
</feature>
<dbReference type="GO" id="GO:1902969">
    <property type="term" value="P:mitotic DNA replication"/>
    <property type="evidence" value="ECO:0007669"/>
    <property type="project" value="EnsemblFungi"/>
</dbReference>
<dbReference type="GO" id="GO:0006270">
    <property type="term" value="P:DNA replication initiation"/>
    <property type="evidence" value="ECO:0007669"/>
    <property type="project" value="UniProtKB-UniRule"/>
</dbReference>
<feature type="compositionally biased region" description="Acidic residues" evidence="15">
    <location>
        <begin position="151"/>
        <end position="163"/>
    </location>
</feature>
<dbReference type="GO" id="GO:0006279">
    <property type="term" value="P:premeiotic DNA replication"/>
    <property type="evidence" value="ECO:0007669"/>
    <property type="project" value="EnsemblFungi"/>
</dbReference>
<evidence type="ECO:0000256" key="2">
    <source>
        <dbReference type="ARBA" id="ARBA00008010"/>
    </source>
</evidence>
<dbReference type="FunFam" id="3.30.1640.10:FF:000009">
    <property type="entry name" value="DNA helicase"/>
    <property type="match status" value="1"/>
</dbReference>
<dbReference type="EMBL" id="LCUC01000161">
    <property type="protein sequence ID" value="KKY35432.1"/>
    <property type="molecule type" value="Genomic_DNA"/>
</dbReference>
<dbReference type="GO" id="GO:0005656">
    <property type="term" value="C:nuclear pre-replicative complex"/>
    <property type="evidence" value="ECO:0007669"/>
    <property type="project" value="EnsemblFungi"/>
</dbReference>
<dbReference type="GO" id="GO:0003688">
    <property type="term" value="F:DNA replication origin binding"/>
    <property type="evidence" value="ECO:0007669"/>
    <property type="project" value="EnsemblFungi"/>
</dbReference>
<sequence>MLSVSQHKGPSCAKATPNVLPCRIQHDGPISEADSYWKPSQEPDGKRVAYFRGRKLHGKALKVPEGYRGVVVDKTEPPKPQAPRPDEPEVVDLDAEDEMPLGALDTKAEFDEMVVWGHESVADTSSDPYIRGVEEWMKVAEKVRLSNGAPSDDEGNEGFEDDQIPNRRPADTQNIPKVEDRLGVLVQKHFEDFIEGFIEDPTSSGPPTSSAITTDKYYVAQIHGMRAYALSTFYVDFKHLQTWTDGTLADGIVDQYYRFLPYLTAALHNMIAKHEPAYFREHRQPTASSTMTTSGASNVGSGSQSGPGSKTTNQQTDKVFSIAFYNLPLVSRVRSLRAGNIGQLLSISGTVTRTSEVRPELSVATFVCEACRVVIPNVEQTFRYTEPTQCPNATCNNRQAWQLDIRQSTFIDWQKVRIQENSSEIPTGSMPRTMDVILRGEIVDRAKAGEKCIFTGALIVVPDVSQLGLPGNHAQASRDDRNNPRGGDAGGSGISGLKALGVRDLTYRLAFLACMVAPDTTNLGGGVTDIIASLNSSNNENAQQAQEAVLASFGPSEIEDLRRMVHSDHIYSRLVNSLAPMVYGHEVVKKGLLLQLMSGVHKSTAEGMQLRGDINICIVGDPSTSKSQFLKYVCSFAPRAVYTSGKASSAAGLTAAVVKDEETGEFTIEAGALMLADNGVCAIDEFDKMDIADQVAIHEAMEQQTISIAKAGIQATLNARTSILAAANPVGGRYNRKTTLRANINMSAPIMSRFDLFFVILDECNEKVDRHLAEHIVGIHQLRDAAVEPEFSTEQLQRYIRFARTFRPEFTEESKEVLVERYRELRADDAQGGMGKNSYRITVRQLESMIRLSEAIAKANCVEEITPDMVNEAFNLLRQSIISVEHDDVEVDEDDEPVEDAATLLRAASEAAGDPADQDGDAEMGEDTADAGEGSAQPERRKQTISYEKYISMVNMIVQRIADDEAGSGEGIEGETLIQWYLEQKEDELQGEEDYNREHALAKMVLKKMVKDNILMGIRGEGMTPATEDAGDGSAAPQAQAQDIVYVLHPNCALEEIS</sequence>
<dbReference type="InterPro" id="IPR013924">
    <property type="entry name" value="RNase_H2_suC"/>
</dbReference>
<dbReference type="GO" id="GO:0000727">
    <property type="term" value="P:double-strand break repair via break-induced replication"/>
    <property type="evidence" value="ECO:0007669"/>
    <property type="project" value="EnsemblFungi"/>
</dbReference>
<dbReference type="Pfam" id="PF18263">
    <property type="entry name" value="WHD_MCM6"/>
    <property type="match status" value="1"/>
</dbReference>
<feature type="region of interest" description="Disordered" evidence="15">
    <location>
        <begin position="909"/>
        <end position="944"/>
    </location>
</feature>
<keyword evidence="8 13" id="KW-0067">ATP-binding</keyword>
<dbReference type="Gene3D" id="3.40.50.300">
    <property type="entry name" value="P-loop containing nucleotide triphosphate hydrolases"/>
    <property type="match status" value="1"/>
</dbReference>
<evidence type="ECO:0000256" key="15">
    <source>
        <dbReference type="SAM" id="MobiDB-lite"/>
    </source>
</evidence>
<keyword evidence="18" id="KW-1185">Reference proteome</keyword>
<evidence type="ECO:0000256" key="1">
    <source>
        <dbReference type="ARBA" id="ARBA00004123"/>
    </source>
</evidence>
<dbReference type="FunFam" id="2.20.28.10:FF:000003">
    <property type="entry name" value="DNA helicase"/>
    <property type="match status" value="1"/>
</dbReference>
<keyword evidence="5 13" id="KW-0547">Nucleotide-binding</keyword>
<proteinExistence type="inferred from homology"/>
<evidence type="ECO:0000313" key="18">
    <source>
        <dbReference type="Proteomes" id="UP000034680"/>
    </source>
</evidence>
<feature type="region of interest" description="Disordered" evidence="15">
    <location>
        <begin position="471"/>
        <end position="490"/>
    </location>
</feature>
<name>A0A0G2FM55_9PEZI</name>
<reference evidence="17 18" key="1">
    <citation type="submission" date="2015-05" db="EMBL/GenBank/DDBJ databases">
        <title>Distinctive expansion of gene families associated with plant cell wall degradation and secondary metabolism in the genomes of grapevine trunk pathogens.</title>
        <authorList>
            <person name="Lawrence D.P."/>
            <person name="Travadon R."/>
            <person name="Rolshausen P.E."/>
            <person name="Baumgartner K."/>
        </authorList>
    </citation>
    <scope>NUCLEOTIDE SEQUENCE [LARGE SCALE GENOMIC DNA]</scope>
    <source>
        <strain evidence="17">DA912</strain>
    </source>
</reference>
<organism evidence="17 18">
    <name type="scientific">Diaporthe ampelina</name>
    <dbReference type="NCBI Taxonomy" id="1214573"/>
    <lineage>
        <taxon>Eukaryota</taxon>
        <taxon>Fungi</taxon>
        <taxon>Dikarya</taxon>
        <taxon>Ascomycota</taxon>
        <taxon>Pezizomycotina</taxon>
        <taxon>Sordariomycetes</taxon>
        <taxon>Sordariomycetidae</taxon>
        <taxon>Diaporthales</taxon>
        <taxon>Diaporthaceae</taxon>
        <taxon>Diaporthe</taxon>
    </lineage>
</organism>
<dbReference type="InterPro" id="IPR027417">
    <property type="entry name" value="P-loop_NTPase"/>
</dbReference>
<dbReference type="Proteomes" id="UP000034680">
    <property type="component" value="Unassembled WGS sequence"/>
</dbReference>
<evidence type="ECO:0000256" key="7">
    <source>
        <dbReference type="ARBA" id="ARBA00022806"/>
    </source>
</evidence>
<dbReference type="GO" id="GO:0016887">
    <property type="term" value="F:ATP hydrolysis activity"/>
    <property type="evidence" value="ECO:0007669"/>
    <property type="project" value="EnsemblFungi"/>
</dbReference>
<keyword evidence="7 14" id="KW-0347">Helicase</keyword>
<dbReference type="GO" id="GO:0006267">
    <property type="term" value="P:pre-replicative complex assembly involved in nuclear cell cycle DNA replication"/>
    <property type="evidence" value="ECO:0007669"/>
    <property type="project" value="EnsemblFungi"/>
</dbReference>
<keyword evidence="6 14" id="KW-0378">Hydrolase</keyword>
<dbReference type="GO" id="GO:0000785">
    <property type="term" value="C:chromatin"/>
    <property type="evidence" value="ECO:0007669"/>
    <property type="project" value="EnsemblFungi"/>
</dbReference>
<accession>A0A0G2FM55</accession>
<dbReference type="SMART" id="SM00350">
    <property type="entry name" value="MCM"/>
    <property type="match status" value="1"/>
</dbReference>
<dbReference type="PRINTS" id="PR01657">
    <property type="entry name" value="MCMFAMILY"/>
</dbReference>
<dbReference type="STRING" id="1214573.A0A0G2FM55"/>
<dbReference type="InterPro" id="IPR041024">
    <property type="entry name" value="Mcm6_C"/>
</dbReference>
<comment type="subcellular location">
    <subcellularLocation>
        <location evidence="1 14">Nucleus</location>
    </subcellularLocation>
</comment>
<protein>
    <recommendedName>
        <fullName evidence="12 14">DNA replication licensing factor MCM6</fullName>
        <ecNumber evidence="3 14">3.6.4.12</ecNumber>
    </recommendedName>
</protein>
<evidence type="ECO:0000313" key="17">
    <source>
        <dbReference type="EMBL" id="KKY35432.1"/>
    </source>
</evidence>
<dbReference type="EC" id="3.6.4.12" evidence="3 14"/>
<dbReference type="GO" id="GO:0006271">
    <property type="term" value="P:DNA strand elongation involved in DNA replication"/>
    <property type="evidence" value="ECO:0007669"/>
    <property type="project" value="EnsemblFungi"/>
</dbReference>